<dbReference type="OrthoDB" id="9974723at2759"/>
<comment type="caution">
    <text evidence="2">The sequence shown here is derived from an EMBL/GenBank/DDBJ whole genome shotgun (WGS) entry which is preliminary data.</text>
</comment>
<feature type="compositionally biased region" description="Polar residues" evidence="1">
    <location>
        <begin position="994"/>
        <end position="1004"/>
    </location>
</feature>
<protein>
    <recommendedName>
        <fullName evidence="4">Protein kinase domain-containing protein</fullName>
    </recommendedName>
</protein>
<dbReference type="RefSeq" id="XP_015659323.1">
    <property type="nucleotide sequence ID" value="XM_015801922.1"/>
</dbReference>
<dbReference type="GeneID" id="26904584"/>
<organism evidence="2 3">
    <name type="scientific">Leptomonas pyrrhocoris</name>
    <name type="common">Firebug parasite</name>
    <dbReference type="NCBI Taxonomy" id="157538"/>
    <lineage>
        <taxon>Eukaryota</taxon>
        <taxon>Discoba</taxon>
        <taxon>Euglenozoa</taxon>
        <taxon>Kinetoplastea</taxon>
        <taxon>Metakinetoplastina</taxon>
        <taxon>Trypanosomatida</taxon>
        <taxon>Trypanosomatidae</taxon>
        <taxon>Leishmaniinae</taxon>
        <taxon>Leptomonas</taxon>
    </lineage>
</organism>
<feature type="region of interest" description="Disordered" evidence="1">
    <location>
        <begin position="779"/>
        <end position="801"/>
    </location>
</feature>
<feature type="region of interest" description="Disordered" evidence="1">
    <location>
        <begin position="282"/>
        <end position="316"/>
    </location>
</feature>
<evidence type="ECO:0000313" key="3">
    <source>
        <dbReference type="Proteomes" id="UP000037923"/>
    </source>
</evidence>
<feature type="compositionally biased region" description="Basic residues" evidence="1">
    <location>
        <begin position="854"/>
        <end position="865"/>
    </location>
</feature>
<gene>
    <name evidence="2" type="ORF">ABB37_04293</name>
</gene>
<feature type="region of interest" description="Disordered" evidence="1">
    <location>
        <begin position="900"/>
        <end position="1039"/>
    </location>
</feature>
<feature type="compositionally biased region" description="Low complexity" evidence="1">
    <location>
        <begin position="961"/>
        <end position="978"/>
    </location>
</feature>
<feature type="compositionally biased region" description="Polar residues" evidence="1">
    <location>
        <begin position="903"/>
        <end position="917"/>
    </location>
</feature>
<evidence type="ECO:0000256" key="1">
    <source>
        <dbReference type="SAM" id="MobiDB-lite"/>
    </source>
</evidence>
<keyword evidence="3" id="KW-1185">Reference proteome</keyword>
<accession>A0A0N0DVU9</accession>
<feature type="compositionally biased region" description="Low complexity" evidence="1">
    <location>
        <begin position="926"/>
        <end position="938"/>
    </location>
</feature>
<dbReference type="OMA" id="WPSCCTE"/>
<dbReference type="VEuPathDB" id="TriTrypDB:LpyrH10_07_1000"/>
<dbReference type="InterPro" id="IPR011009">
    <property type="entry name" value="Kinase-like_dom_sf"/>
</dbReference>
<reference evidence="2 3" key="1">
    <citation type="submission" date="2015-07" db="EMBL/GenBank/DDBJ databases">
        <title>High-quality genome of monoxenous trypanosomatid Leptomonas pyrrhocoris.</title>
        <authorList>
            <person name="Flegontov P."/>
            <person name="Butenko A."/>
            <person name="Firsov S."/>
            <person name="Vlcek C."/>
            <person name="Logacheva M.D."/>
            <person name="Field M."/>
            <person name="Filatov D."/>
            <person name="Flegontova O."/>
            <person name="Gerasimov E."/>
            <person name="Jackson A.P."/>
            <person name="Kelly S."/>
            <person name="Opperdoes F."/>
            <person name="O'Reilly A."/>
            <person name="Votypka J."/>
            <person name="Yurchenko V."/>
            <person name="Lukes J."/>
        </authorList>
    </citation>
    <scope>NUCLEOTIDE SEQUENCE [LARGE SCALE GENOMIC DNA]</scope>
    <source>
        <strain evidence="2">H10</strain>
    </source>
</reference>
<proteinExistence type="predicted"/>
<dbReference type="EMBL" id="LGTL01000007">
    <property type="protein sequence ID" value="KPA80884.1"/>
    <property type="molecule type" value="Genomic_DNA"/>
</dbReference>
<dbReference type="SUPFAM" id="SSF56112">
    <property type="entry name" value="Protein kinase-like (PK-like)"/>
    <property type="match status" value="1"/>
</dbReference>
<evidence type="ECO:0008006" key="4">
    <source>
        <dbReference type="Google" id="ProtNLM"/>
    </source>
</evidence>
<evidence type="ECO:0000313" key="2">
    <source>
        <dbReference type="EMBL" id="KPA80884.1"/>
    </source>
</evidence>
<name>A0A0N0DVU9_LEPPY</name>
<feature type="region of interest" description="Disordered" evidence="1">
    <location>
        <begin position="845"/>
        <end position="865"/>
    </location>
</feature>
<sequence length="1358" mass="147265">MATSKTFLDSVHHISEHSIFFLASHGDNLDLKTLSSAPPCHRAVLQRNGLVAKIYAAISFPGEDDRDTYALSRRRRDHEAEDASVKRAAFSFRGRQEVWRSALTYAGLLSHRDAEIHIPHVLQTTPWPYLTPAQYRDNVKQAIARATCVAVNGSSFCVPILSLQEYVYKRYDMELSLAVMWMPCYPQSLRQWAVTFNAAGKPIPEALLLAMLHHITIAQLTVRSGDTIAGRSATAAAAASVPTCDSIVVHQNGSAKDTRAADWNDEPVFLLSASACEERTAARADSLKNGDASPTSLADTALPLSQTPPPPSQQQLPLYRPPEECNPTLYPPLVPGSTKRVVWGLGIVLYLLASGRVHLPSPQHAVELSDNNGNNNRSVLRSPRRARVIEEVPLNAAAMTPDVLWRRLRRDLEPRGYGGTLTTVVAQLLSLDPSTRPSLTTVDRVLQDLHRLTPIRRFPFALGGYDLLRLPNPTGTVELNPGARRYTFAEVCVLCKKPRSGAAVCPKGGDHQSTGITSPSWSDEGDLLPAVGLASESTYTTFLYPLCAAANGRQRRKHAAHALQSPNASMSVVASASASCCTNATQDVAPLNCGFLLQVFGGFAVYERRPEQNSKGQVIYTVKVREVLIPYPSQGLRRSELSLVKTTIEFSGGLPWPSCCTETMQKGGRVSRHVPFALTGAHHDVEWFGWVLPGERFAMPNGAHWTAPLGGAFVFWFAADLQPTDRDRYFAVTNVRSATLPAKVPRTFLPDSLFRQHVGDENQISAVLLRSAASYNSHSEAQVGQPGLRSSAARRRSNQSVTDVVLPSATREIVEDDEDGLAAADVEDVVLHSLLSRPVSRNACRTQDTTFPRSTRRRRDTTAHPRRLPSCQVSVVVAHSVVEMRDEEGEDTVKAIGEKRKQSSAIYSTRESATSKENVAVAPSHTMTTTPNAQNTTPLKQPSQLWCKTPEPHVNGTRPRAGSAAAAAATGLDNDTLASEATPSKHSTPAAHGSVSSREGTQPPSHRDTSATNVRGLAPLPVNEAFRASRGSAKEEKRRKARIMLGAEAPRAAAPQGTADVAPTNLSSQASAPNSALQLPSGFATPTFAAQKLPPLSHAACNLGGLHVCAQWLPVDAVDAAFQALTFWVLSTGEHGYMHAPVKMSVPMGYALRAPPGAVYVSFLSNEVPLFRRNHPGMDVAIFSPLLPHHGFACYNAERQLLGVLALRCSTKEDADVTRGEFEVTTHVREPCVGSQVSSRAIYASYLSGSVGDEKAMLREKPGEAEPMNHLRRSLSFSQAGLDSRAQNNTPCDAQTLTFTSARHLIGEFTPHEEDDFSLRKESTALLPACWMGFDGGSGCLLFSDVGQFAWVPYGIGE</sequence>
<dbReference type="Proteomes" id="UP000037923">
    <property type="component" value="Unassembled WGS sequence"/>
</dbReference>